<dbReference type="PANTHER" id="PTHR21666">
    <property type="entry name" value="PEPTIDASE-RELATED"/>
    <property type="match status" value="1"/>
</dbReference>
<dbReference type="Gene3D" id="2.70.70.10">
    <property type="entry name" value="Glucose Permease (Domain IIA)"/>
    <property type="match status" value="1"/>
</dbReference>
<accession>A0ABP5KEY8</accession>
<feature type="region of interest" description="Disordered" evidence="2">
    <location>
        <begin position="29"/>
        <end position="76"/>
    </location>
</feature>
<dbReference type="EMBL" id="BAAAQB010000019">
    <property type="protein sequence ID" value="GAA2131547.1"/>
    <property type="molecule type" value="Genomic_DNA"/>
</dbReference>
<evidence type="ECO:0000256" key="2">
    <source>
        <dbReference type="SAM" id="MobiDB-lite"/>
    </source>
</evidence>
<sequence length="303" mass="31478">MTGCLQRRTGSLISLTRIRQLTSQALREEPFLTTQTARGRRRATGPAPEPRPVVAHTAERPRDAHRDERRSRRSPFRQVTDFAAASGVGQKAGIALAATGLVLTVTVPVTSPVMASNTDGSAVSAAVQPDVTAAAAAKLDFSRTAIATKGDPDGKLKQLLSAQSVGSITRAASAGTLGPPLDQLITASPFGYRVSPITGGPGEFHRGQDFAAQCGTPVHAAASGTVTFNGWHPYGGGNRVVIDHGNGLETTYNHLSSSSVKVGQKVSRGDVVALSGTTGASTGCHLHFEVMVNGDVVDPLGWL</sequence>
<keyword evidence="1" id="KW-0732">Signal</keyword>
<gene>
    <name evidence="4" type="ORF">GCM10009825_13210</name>
</gene>
<dbReference type="InterPro" id="IPR050570">
    <property type="entry name" value="Cell_wall_metabolism_enzyme"/>
</dbReference>
<feature type="compositionally biased region" description="Basic and acidic residues" evidence="2">
    <location>
        <begin position="57"/>
        <end position="70"/>
    </location>
</feature>
<reference evidence="5" key="1">
    <citation type="journal article" date="2019" name="Int. J. Syst. Evol. Microbiol.">
        <title>The Global Catalogue of Microorganisms (GCM) 10K type strain sequencing project: providing services to taxonomists for standard genome sequencing and annotation.</title>
        <authorList>
            <consortium name="The Broad Institute Genomics Platform"/>
            <consortium name="The Broad Institute Genome Sequencing Center for Infectious Disease"/>
            <person name="Wu L."/>
            <person name="Ma J."/>
        </authorList>
    </citation>
    <scope>NUCLEOTIDE SEQUENCE [LARGE SCALE GENOMIC DNA]</scope>
    <source>
        <strain evidence="5">JCM 15921</strain>
    </source>
</reference>
<evidence type="ECO:0000259" key="3">
    <source>
        <dbReference type="Pfam" id="PF01551"/>
    </source>
</evidence>
<keyword evidence="5" id="KW-1185">Reference proteome</keyword>
<feature type="domain" description="M23ase beta-sheet core" evidence="3">
    <location>
        <begin position="204"/>
        <end position="299"/>
    </location>
</feature>
<name>A0ABP5KEY8_9MICC</name>
<dbReference type="SUPFAM" id="SSF51261">
    <property type="entry name" value="Duplicated hybrid motif"/>
    <property type="match status" value="1"/>
</dbReference>
<dbReference type="Pfam" id="PF01551">
    <property type="entry name" value="Peptidase_M23"/>
    <property type="match status" value="1"/>
</dbReference>
<dbReference type="PANTHER" id="PTHR21666:SF289">
    <property type="entry name" value="L-ALA--D-GLU ENDOPEPTIDASE"/>
    <property type="match status" value="1"/>
</dbReference>
<evidence type="ECO:0000313" key="4">
    <source>
        <dbReference type="EMBL" id="GAA2131547.1"/>
    </source>
</evidence>
<organism evidence="4 5">
    <name type="scientific">Arthrobacter humicola</name>
    <dbReference type="NCBI Taxonomy" id="409291"/>
    <lineage>
        <taxon>Bacteria</taxon>
        <taxon>Bacillati</taxon>
        <taxon>Actinomycetota</taxon>
        <taxon>Actinomycetes</taxon>
        <taxon>Micrococcales</taxon>
        <taxon>Micrococcaceae</taxon>
        <taxon>Arthrobacter</taxon>
    </lineage>
</organism>
<dbReference type="InterPro" id="IPR011055">
    <property type="entry name" value="Dup_hybrid_motif"/>
</dbReference>
<dbReference type="CDD" id="cd12797">
    <property type="entry name" value="M23_peptidase"/>
    <property type="match status" value="1"/>
</dbReference>
<dbReference type="Proteomes" id="UP001500102">
    <property type="component" value="Unassembled WGS sequence"/>
</dbReference>
<evidence type="ECO:0000256" key="1">
    <source>
        <dbReference type="ARBA" id="ARBA00022729"/>
    </source>
</evidence>
<evidence type="ECO:0000313" key="5">
    <source>
        <dbReference type="Proteomes" id="UP001500102"/>
    </source>
</evidence>
<comment type="caution">
    <text evidence="4">The sequence shown here is derived from an EMBL/GenBank/DDBJ whole genome shotgun (WGS) entry which is preliminary data.</text>
</comment>
<dbReference type="InterPro" id="IPR016047">
    <property type="entry name" value="M23ase_b-sheet_dom"/>
</dbReference>
<protein>
    <recommendedName>
        <fullName evidence="3">M23ase beta-sheet core domain-containing protein</fullName>
    </recommendedName>
</protein>
<proteinExistence type="predicted"/>